<keyword evidence="2" id="KW-0472">Membrane</keyword>
<dbReference type="AlphaFoldDB" id="A0A565BZ33"/>
<evidence type="ECO:0000256" key="2">
    <source>
        <dbReference type="SAM" id="Phobius"/>
    </source>
</evidence>
<keyword evidence="2" id="KW-0812">Transmembrane</keyword>
<sequence length="115" mass="12666">MAEVPSNQCQKRTYVPRETQEDPGWLNAGQNAAVPRETQKDYGWLNTDAVVPRKTQDNSGRLNTGPNAAVAASKPLQNSSIDLQTGHYYYVVFAIGCVFVLFVIVTVLEVIPTLL</sequence>
<reference evidence="3" key="1">
    <citation type="submission" date="2019-07" db="EMBL/GenBank/DDBJ databases">
        <authorList>
            <person name="Dittberner H."/>
        </authorList>
    </citation>
    <scope>NUCLEOTIDE SEQUENCE [LARGE SCALE GENOMIC DNA]</scope>
</reference>
<evidence type="ECO:0000313" key="4">
    <source>
        <dbReference type="Proteomes" id="UP000489600"/>
    </source>
</evidence>
<organism evidence="3 4">
    <name type="scientific">Arabis nemorensis</name>
    <dbReference type="NCBI Taxonomy" id="586526"/>
    <lineage>
        <taxon>Eukaryota</taxon>
        <taxon>Viridiplantae</taxon>
        <taxon>Streptophyta</taxon>
        <taxon>Embryophyta</taxon>
        <taxon>Tracheophyta</taxon>
        <taxon>Spermatophyta</taxon>
        <taxon>Magnoliopsida</taxon>
        <taxon>eudicotyledons</taxon>
        <taxon>Gunneridae</taxon>
        <taxon>Pentapetalae</taxon>
        <taxon>rosids</taxon>
        <taxon>malvids</taxon>
        <taxon>Brassicales</taxon>
        <taxon>Brassicaceae</taxon>
        <taxon>Arabideae</taxon>
        <taxon>Arabis</taxon>
    </lineage>
</organism>
<protein>
    <submittedName>
        <fullName evidence="3">Uncharacterized protein</fullName>
    </submittedName>
</protein>
<keyword evidence="4" id="KW-1185">Reference proteome</keyword>
<proteinExistence type="predicted"/>
<feature type="compositionally biased region" description="Polar residues" evidence="1">
    <location>
        <begin position="1"/>
        <end position="11"/>
    </location>
</feature>
<dbReference type="EMBL" id="CABITT030000005">
    <property type="protein sequence ID" value="VVB06648.1"/>
    <property type="molecule type" value="Genomic_DNA"/>
</dbReference>
<evidence type="ECO:0000256" key="1">
    <source>
        <dbReference type="SAM" id="MobiDB-lite"/>
    </source>
</evidence>
<evidence type="ECO:0000313" key="3">
    <source>
        <dbReference type="EMBL" id="VVB06648.1"/>
    </source>
</evidence>
<keyword evidence="2" id="KW-1133">Transmembrane helix</keyword>
<feature type="transmembrane region" description="Helical" evidence="2">
    <location>
        <begin position="88"/>
        <end position="111"/>
    </location>
</feature>
<accession>A0A565BZ33</accession>
<feature type="region of interest" description="Disordered" evidence="1">
    <location>
        <begin position="1"/>
        <end position="32"/>
    </location>
</feature>
<comment type="caution">
    <text evidence="3">The sequence shown here is derived from an EMBL/GenBank/DDBJ whole genome shotgun (WGS) entry which is preliminary data.</text>
</comment>
<dbReference type="Proteomes" id="UP000489600">
    <property type="component" value="Unassembled WGS sequence"/>
</dbReference>
<name>A0A565BZ33_9BRAS</name>
<gene>
    <name evidence="3" type="ORF">ANE_LOCUS17092</name>
</gene>